<evidence type="ECO:0000313" key="6">
    <source>
        <dbReference type="RefSeq" id="XP_052130175.1"/>
    </source>
</evidence>
<protein>
    <submittedName>
        <fullName evidence="6">Uncharacterized protein LOC113209474</fullName>
    </submittedName>
</protein>
<dbReference type="PROSITE" id="PS50088">
    <property type="entry name" value="ANK_REPEAT"/>
    <property type="match status" value="3"/>
</dbReference>
<dbReference type="Pfam" id="PF12796">
    <property type="entry name" value="Ank_2"/>
    <property type="match status" value="1"/>
</dbReference>
<evidence type="ECO:0000256" key="3">
    <source>
        <dbReference type="PROSITE-ProRule" id="PRU00023"/>
    </source>
</evidence>
<feature type="compositionally biased region" description="Basic and acidic residues" evidence="4">
    <location>
        <begin position="622"/>
        <end position="647"/>
    </location>
</feature>
<dbReference type="InterPro" id="IPR002110">
    <property type="entry name" value="Ankyrin_rpt"/>
</dbReference>
<feature type="compositionally biased region" description="Gly residues" evidence="4">
    <location>
        <begin position="210"/>
        <end position="230"/>
    </location>
</feature>
<dbReference type="SMART" id="SM00248">
    <property type="entry name" value="ANK"/>
    <property type="match status" value="4"/>
</dbReference>
<feature type="compositionally biased region" description="Basic and acidic residues" evidence="4">
    <location>
        <begin position="168"/>
        <end position="184"/>
    </location>
</feature>
<dbReference type="Proteomes" id="UP000504606">
    <property type="component" value="Unplaced"/>
</dbReference>
<dbReference type="Gene3D" id="1.25.40.20">
    <property type="entry name" value="Ankyrin repeat-containing domain"/>
    <property type="match status" value="1"/>
</dbReference>
<feature type="region of interest" description="Disordered" evidence="4">
    <location>
        <begin position="1074"/>
        <end position="1122"/>
    </location>
</feature>
<dbReference type="PANTHER" id="PTHR24171">
    <property type="entry name" value="ANKYRIN REPEAT DOMAIN-CONTAINING PROTEIN 39-RELATED"/>
    <property type="match status" value="1"/>
</dbReference>
<feature type="compositionally biased region" description="Polar residues" evidence="4">
    <location>
        <begin position="603"/>
        <end position="618"/>
    </location>
</feature>
<keyword evidence="1" id="KW-0677">Repeat</keyword>
<feature type="repeat" description="ANK" evidence="3">
    <location>
        <begin position="73"/>
        <end position="105"/>
    </location>
</feature>
<gene>
    <name evidence="6" type="primary">LOC113209474</name>
</gene>
<evidence type="ECO:0000313" key="5">
    <source>
        <dbReference type="Proteomes" id="UP000504606"/>
    </source>
</evidence>
<keyword evidence="5" id="KW-1185">Reference proteome</keyword>
<evidence type="ECO:0000256" key="1">
    <source>
        <dbReference type="ARBA" id="ARBA00022737"/>
    </source>
</evidence>
<feature type="compositionally biased region" description="Low complexity" evidence="4">
    <location>
        <begin position="196"/>
        <end position="209"/>
    </location>
</feature>
<evidence type="ECO:0000256" key="4">
    <source>
        <dbReference type="SAM" id="MobiDB-lite"/>
    </source>
</evidence>
<dbReference type="PROSITE" id="PS50297">
    <property type="entry name" value="ANK_REP_REGION"/>
    <property type="match status" value="3"/>
</dbReference>
<feature type="compositionally biased region" description="Polar residues" evidence="4">
    <location>
        <begin position="1163"/>
        <end position="1177"/>
    </location>
</feature>
<organism evidence="5 6">
    <name type="scientific">Frankliniella occidentalis</name>
    <name type="common">Western flower thrips</name>
    <name type="synonym">Euthrips occidentalis</name>
    <dbReference type="NCBI Taxonomy" id="133901"/>
    <lineage>
        <taxon>Eukaryota</taxon>
        <taxon>Metazoa</taxon>
        <taxon>Ecdysozoa</taxon>
        <taxon>Arthropoda</taxon>
        <taxon>Hexapoda</taxon>
        <taxon>Insecta</taxon>
        <taxon>Pterygota</taxon>
        <taxon>Neoptera</taxon>
        <taxon>Paraneoptera</taxon>
        <taxon>Thysanoptera</taxon>
        <taxon>Terebrantia</taxon>
        <taxon>Thripoidea</taxon>
        <taxon>Thripidae</taxon>
        <taxon>Frankliniella</taxon>
    </lineage>
</organism>
<dbReference type="KEGG" id="foc:113209474"/>
<dbReference type="InterPro" id="IPR036770">
    <property type="entry name" value="Ankyrin_rpt-contain_sf"/>
</dbReference>
<keyword evidence="2 3" id="KW-0040">ANK repeat</keyword>
<feature type="region of interest" description="Disordered" evidence="4">
    <location>
        <begin position="542"/>
        <end position="689"/>
    </location>
</feature>
<dbReference type="OrthoDB" id="424503at2759"/>
<feature type="repeat" description="ANK" evidence="3">
    <location>
        <begin position="106"/>
        <end position="138"/>
    </location>
</feature>
<sequence>MQDNGPGNTALHEASWKGFSRCVQALCAVRGADLSLRNHAGFAPLHLACQNGHNQSCRELLLAGCDPDVRNNYGDTPLHTSARYGHAGVTRILVSAECKVSEQNKNGDTALHIAAAMGRRKLTRILLEAGCTKSLRNKQGETARDIATRKELSEILSILNNPVIPMPRNKDVGKEPATSKENATKKKKKGSGGRSGRNSGSRSGSRGSRSGAGGGPGGVPGSGAVQGGAVQGAAGAAPGAGTAWSPYGCHYYPDTSSFPQPRLDSLPPEPLRKGEQYYLDLAGNIRKGPVGVGYTCYCAPFFRHMEQRLDRDKQDLKKHINQAVEGLERRTQGHISQLTRSLAAERARCSQRHLHLQQWLRGVGGAAGAVARTPSVPRARSVDSLLERPLHHVELDSAAEAADRNGNGDIGEEIEVLSEGDNTARRKESFLRRGGRGKLPRLRPGLSWDLLAEADKVLAATDPTHNPGHDPLLSAARLQSRARRVQHMVEAMAQQQHPLDAGGLSDHPELEVLDERVSQWRGQQRRLMLEVARASREIAQLKRVTSRDRGRGSSGSELESRGGSGSRAGRESRGSRGSRGSKGAGRRLQTLDQVDEGGRLSPGLSSGVSQGPARSSVQYLHAEVHAPPKTPEETPGRRRSRSQELLRVEPAVVSSRSPTPPLGVGAGGSSSPSPSPVPCSPAARAARWHGVSVTAEDIENWRRLDRLRDLEQEQEQDESGGMVTNPDYEVQVEDGIIFSSDLRDLRDLDPRLPPLPQPQQPTAAMRSQQNLVVEPPGPAKAISNAPPPAAAVLHPKPKFATPFQVSLSSKGPQGPKGEVVPLPRGMPAASSPPVGPLTNGAPVPLKRATTDTSSTGPAVPAHVPLRKSVHDMVARIQTHMLNNLKGKHGKQAQTAKAKDDVVSSAAAPAHLKVSTTAGPAAHAVPLSTPREMAIDVGDCVQVQARRVQACHRDDDSESSDGEDADGAPRTGLGLGPDYENVSPCWRDGREPRPRILVSDLPYRSRTAVYSTDVGPDFLDIPLTNGHTIGINGQNHGLNGHAVNGHGMNGHGLNGHGLNNHSLNGHTLRINGHGLGLNGHGHDQDPRGTPNGTRGASHPLTLSHPLSLGSLNGLAHHHSPAGTPDLELEVHAVHGLGHPFHHYPYTAGSGSGSGMYSPDHGDSGYSTRMGGSSNSKGTSPSLSGLDSDGLLQNSAPRSAAALNIANAAAAIVHQRHTNASLV</sequence>
<feature type="compositionally biased region" description="Low complexity" evidence="4">
    <location>
        <begin position="1178"/>
        <end position="1189"/>
    </location>
</feature>
<name>A0A9C6X6M6_FRAOC</name>
<dbReference type="Pfam" id="PF00023">
    <property type="entry name" value="Ank"/>
    <property type="match status" value="1"/>
</dbReference>
<dbReference type="CTD" id="36139"/>
<feature type="compositionally biased region" description="Basic and acidic residues" evidence="4">
    <location>
        <begin position="542"/>
        <end position="551"/>
    </location>
</feature>
<feature type="region of interest" description="Disordered" evidence="4">
    <location>
        <begin position="747"/>
        <end position="861"/>
    </location>
</feature>
<reference evidence="6" key="1">
    <citation type="submission" date="2025-08" db="UniProtKB">
        <authorList>
            <consortium name="RefSeq"/>
        </authorList>
    </citation>
    <scope>IDENTIFICATION</scope>
    <source>
        <tissue evidence="6">Whole organism</tissue>
    </source>
</reference>
<proteinExistence type="predicted"/>
<feature type="compositionally biased region" description="Low complexity" evidence="4">
    <location>
        <begin position="1096"/>
        <end position="1110"/>
    </location>
</feature>
<feature type="region of interest" description="Disordered" evidence="4">
    <location>
        <begin position="163"/>
        <end position="237"/>
    </location>
</feature>
<feature type="compositionally biased region" description="Acidic residues" evidence="4">
    <location>
        <begin position="955"/>
        <end position="965"/>
    </location>
</feature>
<feature type="region of interest" description="Disordered" evidence="4">
    <location>
        <begin position="1153"/>
        <end position="1189"/>
    </location>
</feature>
<feature type="repeat" description="ANK" evidence="3">
    <location>
        <begin position="40"/>
        <end position="72"/>
    </location>
</feature>
<evidence type="ECO:0000256" key="2">
    <source>
        <dbReference type="ARBA" id="ARBA00023043"/>
    </source>
</evidence>
<dbReference type="RefSeq" id="XP_052130175.1">
    <property type="nucleotide sequence ID" value="XM_052274215.1"/>
</dbReference>
<feature type="region of interest" description="Disordered" evidence="4">
    <location>
        <begin position="948"/>
        <end position="986"/>
    </location>
</feature>
<dbReference type="AlphaFoldDB" id="A0A9C6X6M6"/>
<dbReference type="SUPFAM" id="SSF48403">
    <property type="entry name" value="Ankyrin repeat"/>
    <property type="match status" value="1"/>
</dbReference>
<dbReference type="GeneID" id="113209474"/>
<accession>A0A9C6X6M6</accession>